<dbReference type="Proteomes" id="UP000178538">
    <property type="component" value="Unassembled WGS sequence"/>
</dbReference>
<protein>
    <recommendedName>
        <fullName evidence="3">Aspartyl/glutamyl-tRNA(Asn/Gln) amidotransferase subunit C</fullName>
    </recommendedName>
</protein>
<dbReference type="InterPro" id="IPR003837">
    <property type="entry name" value="GatC"/>
</dbReference>
<comment type="caution">
    <text evidence="1">The sequence shown here is derived from an EMBL/GenBank/DDBJ whole genome shotgun (WGS) entry which is preliminary data.</text>
</comment>
<dbReference type="EMBL" id="MHVG01000025">
    <property type="protein sequence ID" value="OHA89753.1"/>
    <property type="molecule type" value="Genomic_DNA"/>
</dbReference>
<proteinExistence type="predicted"/>
<reference evidence="1 2" key="1">
    <citation type="journal article" date="2016" name="Nat. Commun.">
        <title>Thousands of microbial genomes shed light on interconnected biogeochemical processes in an aquifer system.</title>
        <authorList>
            <person name="Anantharaman K."/>
            <person name="Brown C.T."/>
            <person name="Hug L.A."/>
            <person name="Sharon I."/>
            <person name="Castelle C.J."/>
            <person name="Probst A.J."/>
            <person name="Thomas B.C."/>
            <person name="Singh A."/>
            <person name="Wilkins M.J."/>
            <person name="Karaoz U."/>
            <person name="Brodie E.L."/>
            <person name="Williams K.H."/>
            <person name="Hubbard S.S."/>
            <person name="Banfield J.F."/>
        </authorList>
    </citation>
    <scope>NUCLEOTIDE SEQUENCE [LARGE SCALE GENOMIC DNA]</scope>
</reference>
<dbReference type="NCBIfam" id="TIGR00135">
    <property type="entry name" value="gatC"/>
    <property type="match status" value="1"/>
</dbReference>
<name>A0A1G2SXM0_9BACT</name>
<evidence type="ECO:0000313" key="2">
    <source>
        <dbReference type="Proteomes" id="UP000178538"/>
    </source>
</evidence>
<dbReference type="Pfam" id="PF02686">
    <property type="entry name" value="GatC"/>
    <property type="match status" value="1"/>
</dbReference>
<dbReference type="GO" id="GO:0006450">
    <property type="term" value="P:regulation of translational fidelity"/>
    <property type="evidence" value="ECO:0007669"/>
    <property type="project" value="InterPro"/>
</dbReference>
<dbReference type="InterPro" id="IPR036113">
    <property type="entry name" value="Asp/Glu-ADT_sf_sub_c"/>
</dbReference>
<dbReference type="AlphaFoldDB" id="A0A1G2SXM0"/>
<evidence type="ECO:0008006" key="3">
    <source>
        <dbReference type="Google" id="ProtNLM"/>
    </source>
</evidence>
<accession>A0A1G2SXM0</accession>
<dbReference type="STRING" id="1802737.A2832_00530"/>
<dbReference type="SUPFAM" id="SSF141000">
    <property type="entry name" value="Glu-tRNAGln amidotransferase C subunit"/>
    <property type="match status" value="1"/>
</dbReference>
<sequence length="96" mass="10856">MNKEEVLKLAKLARIDLSDEESQRLVGEFEAILNYVGQIKSASPASRKATEDESEYALKNVMRDDGEPHESGIHTEELLKQAPNREGDYIKVKKIL</sequence>
<organism evidence="1 2">
    <name type="scientific">Candidatus Zambryskibacteria bacterium RIFCSPHIGHO2_01_FULL_44_22b</name>
    <dbReference type="NCBI Taxonomy" id="1802737"/>
    <lineage>
        <taxon>Bacteria</taxon>
        <taxon>Candidatus Zambryskiibacteriota</taxon>
    </lineage>
</organism>
<evidence type="ECO:0000313" key="1">
    <source>
        <dbReference type="EMBL" id="OHA89753.1"/>
    </source>
</evidence>
<gene>
    <name evidence="1" type="ORF">A2832_00530</name>
</gene>
<dbReference type="Gene3D" id="1.10.20.60">
    <property type="entry name" value="Glu-tRNAGln amidotransferase C subunit, N-terminal domain"/>
    <property type="match status" value="1"/>
</dbReference>